<protein>
    <submittedName>
        <fullName evidence="1">Uncharacterized protein</fullName>
    </submittedName>
</protein>
<dbReference type="EMBL" id="JAIWYP010000003">
    <property type="protein sequence ID" value="KAH3857821.1"/>
    <property type="molecule type" value="Genomic_DNA"/>
</dbReference>
<sequence length="107" mass="11913">MGSDHLPQQVTLLNYIAQGTEAQCSGEQKFLLEKSNWAQFRDLCSDLSLADVHSQNTKICFVTTFTSKILSIAECSIPVFSGKVKAEIGSRGGMRRAPMRYRPVKML</sequence>
<accession>A0A9D4R7E6</accession>
<evidence type="ECO:0000313" key="1">
    <source>
        <dbReference type="EMBL" id="KAH3857821.1"/>
    </source>
</evidence>
<name>A0A9D4R7E6_DREPO</name>
<evidence type="ECO:0000313" key="2">
    <source>
        <dbReference type="Proteomes" id="UP000828390"/>
    </source>
</evidence>
<dbReference type="AlphaFoldDB" id="A0A9D4R7E6"/>
<organism evidence="1 2">
    <name type="scientific">Dreissena polymorpha</name>
    <name type="common">Zebra mussel</name>
    <name type="synonym">Mytilus polymorpha</name>
    <dbReference type="NCBI Taxonomy" id="45954"/>
    <lineage>
        <taxon>Eukaryota</taxon>
        <taxon>Metazoa</taxon>
        <taxon>Spiralia</taxon>
        <taxon>Lophotrochozoa</taxon>
        <taxon>Mollusca</taxon>
        <taxon>Bivalvia</taxon>
        <taxon>Autobranchia</taxon>
        <taxon>Heteroconchia</taxon>
        <taxon>Euheterodonta</taxon>
        <taxon>Imparidentia</taxon>
        <taxon>Neoheterodontei</taxon>
        <taxon>Myida</taxon>
        <taxon>Dreissenoidea</taxon>
        <taxon>Dreissenidae</taxon>
        <taxon>Dreissena</taxon>
    </lineage>
</organism>
<proteinExistence type="predicted"/>
<reference evidence="1" key="2">
    <citation type="submission" date="2020-11" db="EMBL/GenBank/DDBJ databases">
        <authorList>
            <person name="McCartney M.A."/>
            <person name="Auch B."/>
            <person name="Kono T."/>
            <person name="Mallez S."/>
            <person name="Becker A."/>
            <person name="Gohl D.M."/>
            <person name="Silverstein K.A.T."/>
            <person name="Koren S."/>
            <person name="Bechman K.B."/>
            <person name="Herman A."/>
            <person name="Abrahante J.E."/>
            <person name="Garbe J."/>
        </authorList>
    </citation>
    <scope>NUCLEOTIDE SEQUENCE</scope>
    <source>
        <strain evidence="1">Duluth1</strain>
        <tissue evidence="1">Whole animal</tissue>
    </source>
</reference>
<comment type="caution">
    <text evidence="1">The sequence shown here is derived from an EMBL/GenBank/DDBJ whole genome shotgun (WGS) entry which is preliminary data.</text>
</comment>
<dbReference type="Proteomes" id="UP000828390">
    <property type="component" value="Unassembled WGS sequence"/>
</dbReference>
<keyword evidence="2" id="KW-1185">Reference proteome</keyword>
<gene>
    <name evidence="1" type="ORF">DPMN_100436</name>
</gene>
<reference evidence="1" key="1">
    <citation type="journal article" date="2019" name="bioRxiv">
        <title>The Genome of the Zebra Mussel, Dreissena polymorpha: A Resource for Invasive Species Research.</title>
        <authorList>
            <person name="McCartney M.A."/>
            <person name="Auch B."/>
            <person name="Kono T."/>
            <person name="Mallez S."/>
            <person name="Zhang Y."/>
            <person name="Obille A."/>
            <person name="Becker A."/>
            <person name="Abrahante J.E."/>
            <person name="Garbe J."/>
            <person name="Badalamenti J.P."/>
            <person name="Herman A."/>
            <person name="Mangelson H."/>
            <person name="Liachko I."/>
            <person name="Sullivan S."/>
            <person name="Sone E.D."/>
            <person name="Koren S."/>
            <person name="Silverstein K.A.T."/>
            <person name="Beckman K.B."/>
            <person name="Gohl D.M."/>
        </authorList>
    </citation>
    <scope>NUCLEOTIDE SEQUENCE</scope>
    <source>
        <strain evidence="1">Duluth1</strain>
        <tissue evidence="1">Whole animal</tissue>
    </source>
</reference>